<dbReference type="InterPro" id="IPR052519">
    <property type="entry name" value="Euk-type_GlcNAc_Kinase"/>
</dbReference>
<dbReference type="PANTHER" id="PTHR43190:SF3">
    <property type="entry name" value="N-ACETYL-D-GLUCOSAMINE KINASE"/>
    <property type="match status" value="1"/>
</dbReference>
<sequence length="289" mass="30064">MSSVSILGVEATGVGTQAVLVEDGEVVARFTEGPLNVLLDASAFDRLAKLIKESGAGAAGLGLAGLRSQREAQLLEMQLRAKTGVTTVVGDDTEVAQLGAFNGGPGIVVIAHTGSNSFGRDAAGRVARAGGFGHVIGDEGSHYWIASQALRRAMRSLDGRGPKSHALERAISEAYGADLETVMMRVTENAADPGVVARVATTVMALDADPIVAEILDEAADDLIAHVRAITARLGELPVAMYGAVFDHPRIRQRFVAATGAVDVASPPVVGAVFLASRPRTQREMGFRS</sequence>
<protein>
    <submittedName>
        <fullName evidence="2">ATPase, BadF/BadG/BcrA/BcrD type</fullName>
    </submittedName>
</protein>
<dbReference type="STRING" id="351607.Acel_1854"/>
<evidence type="ECO:0000259" key="1">
    <source>
        <dbReference type="Pfam" id="PF01869"/>
    </source>
</evidence>
<evidence type="ECO:0000313" key="2">
    <source>
        <dbReference type="EMBL" id="ABK53626.1"/>
    </source>
</evidence>
<accession>A0LW16</accession>
<dbReference type="EMBL" id="CP000481">
    <property type="protein sequence ID" value="ABK53626.1"/>
    <property type="molecule type" value="Genomic_DNA"/>
</dbReference>
<organism evidence="2 3">
    <name type="scientific">Acidothermus cellulolyticus (strain ATCC 43068 / DSM 8971 / 11B)</name>
    <dbReference type="NCBI Taxonomy" id="351607"/>
    <lineage>
        <taxon>Bacteria</taxon>
        <taxon>Bacillati</taxon>
        <taxon>Actinomycetota</taxon>
        <taxon>Actinomycetes</taxon>
        <taxon>Acidothermales</taxon>
        <taxon>Acidothermaceae</taxon>
        <taxon>Acidothermus</taxon>
    </lineage>
</organism>
<dbReference type="PANTHER" id="PTHR43190">
    <property type="entry name" value="N-ACETYL-D-GLUCOSAMINE KINASE"/>
    <property type="match status" value="1"/>
</dbReference>
<dbReference type="HOGENOM" id="CLU_016274_1_0_11"/>
<dbReference type="InParanoid" id="A0LW16"/>
<dbReference type="AlphaFoldDB" id="A0LW16"/>
<name>A0LW16_ACIC1</name>
<keyword evidence="3" id="KW-1185">Reference proteome</keyword>
<dbReference type="KEGG" id="ace:Acel_1854"/>
<dbReference type="Pfam" id="PF01869">
    <property type="entry name" value="BcrAD_BadFG"/>
    <property type="match status" value="1"/>
</dbReference>
<dbReference type="Proteomes" id="UP000008221">
    <property type="component" value="Chromosome"/>
</dbReference>
<dbReference type="RefSeq" id="WP_011720689.1">
    <property type="nucleotide sequence ID" value="NC_008578.1"/>
</dbReference>
<dbReference type="eggNOG" id="COG2971">
    <property type="taxonomic scope" value="Bacteria"/>
</dbReference>
<dbReference type="SUPFAM" id="SSF53067">
    <property type="entry name" value="Actin-like ATPase domain"/>
    <property type="match status" value="1"/>
</dbReference>
<reference evidence="2 3" key="1">
    <citation type="journal article" date="2009" name="Genome Res.">
        <title>Complete genome of the cellulolytic thermophile Acidothermus cellulolyticus 11B provides insights into its ecophysiological and evolutionary adaptations.</title>
        <authorList>
            <person name="Barabote R.D."/>
            <person name="Xie G."/>
            <person name="Leu D.H."/>
            <person name="Normand P."/>
            <person name="Necsulea A."/>
            <person name="Daubin V."/>
            <person name="Medigue C."/>
            <person name="Adney W.S."/>
            <person name="Xu X.C."/>
            <person name="Lapidus A."/>
            <person name="Parales R.E."/>
            <person name="Detter C."/>
            <person name="Pujic P."/>
            <person name="Bruce D."/>
            <person name="Lavire C."/>
            <person name="Challacombe J.F."/>
            <person name="Brettin T.S."/>
            <person name="Berry A.M."/>
        </authorList>
    </citation>
    <scope>NUCLEOTIDE SEQUENCE [LARGE SCALE GENOMIC DNA]</scope>
    <source>
        <strain evidence="3">ATCC 43068 / DSM 8971 / 11B</strain>
    </source>
</reference>
<proteinExistence type="predicted"/>
<feature type="domain" description="ATPase BadF/BadG/BcrA/BcrD type" evidence="1">
    <location>
        <begin position="15"/>
        <end position="275"/>
    </location>
</feature>
<evidence type="ECO:0000313" key="3">
    <source>
        <dbReference type="Proteomes" id="UP000008221"/>
    </source>
</evidence>
<dbReference type="InterPro" id="IPR043129">
    <property type="entry name" value="ATPase_NBD"/>
</dbReference>
<dbReference type="Gene3D" id="3.30.420.40">
    <property type="match status" value="2"/>
</dbReference>
<dbReference type="InterPro" id="IPR002731">
    <property type="entry name" value="ATPase_BadF"/>
</dbReference>
<dbReference type="OrthoDB" id="8701357at2"/>
<gene>
    <name evidence="2" type="ordered locus">Acel_1854</name>
</gene>